<gene>
    <name evidence="2" type="ORF">FPZ54_05915</name>
</gene>
<keyword evidence="3" id="KW-1185">Reference proteome</keyword>
<dbReference type="AlphaFoldDB" id="A0A518RDQ3"/>
<keyword evidence="1" id="KW-0812">Transmembrane</keyword>
<protein>
    <submittedName>
        <fullName evidence="2">Uncharacterized protein</fullName>
    </submittedName>
</protein>
<accession>A0A518RDQ3</accession>
<keyword evidence="1" id="KW-0472">Membrane</keyword>
<organism evidence="2 3">
    <name type="scientific">Sphingomonas suaedae</name>
    <dbReference type="NCBI Taxonomy" id="2599297"/>
    <lineage>
        <taxon>Bacteria</taxon>
        <taxon>Pseudomonadati</taxon>
        <taxon>Pseudomonadota</taxon>
        <taxon>Alphaproteobacteria</taxon>
        <taxon>Sphingomonadales</taxon>
        <taxon>Sphingomonadaceae</taxon>
        <taxon>Sphingomonas</taxon>
    </lineage>
</organism>
<evidence type="ECO:0000256" key="1">
    <source>
        <dbReference type="SAM" id="Phobius"/>
    </source>
</evidence>
<feature type="transmembrane region" description="Helical" evidence="1">
    <location>
        <begin position="33"/>
        <end position="55"/>
    </location>
</feature>
<keyword evidence="1" id="KW-1133">Transmembrane helix</keyword>
<name>A0A518RDQ3_9SPHN</name>
<dbReference type="EMBL" id="CP042239">
    <property type="protein sequence ID" value="QDX25597.1"/>
    <property type="molecule type" value="Genomic_DNA"/>
</dbReference>
<dbReference type="KEGG" id="ssua:FPZ54_05915"/>
<proteinExistence type="predicted"/>
<evidence type="ECO:0000313" key="3">
    <source>
        <dbReference type="Proteomes" id="UP000318055"/>
    </source>
</evidence>
<evidence type="ECO:0000313" key="2">
    <source>
        <dbReference type="EMBL" id="QDX25597.1"/>
    </source>
</evidence>
<reference evidence="2 3" key="1">
    <citation type="submission" date="2019-07" db="EMBL/GenBank/DDBJ databases">
        <title>Sphingomonas alkalisoli sp. nov., isolated from rhizosphere soil of Suaedae salsa.</title>
        <authorList>
            <person name="Zhang H."/>
            <person name="Xu L."/>
            <person name="Zhang J.-X."/>
            <person name="Sun J.-Q."/>
        </authorList>
    </citation>
    <scope>NUCLEOTIDE SEQUENCE [LARGE SCALE GENOMIC DNA]</scope>
    <source>
        <strain evidence="2 3">XS-10</strain>
    </source>
</reference>
<dbReference type="Proteomes" id="UP000318055">
    <property type="component" value="Chromosome"/>
</dbReference>
<dbReference type="RefSeq" id="WP_145845693.1">
    <property type="nucleotide sequence ID" value="NZ_CP042239.1"/>
</dbReference>
<dbReference type="OrthoDB" id="7586213at2"/>
<sequence length="170" mass="18587">MTPPRHSLLDSIARRGAAARSMRLSLPPVDLRFAAALTGLVALGPLLTIAGAGWIRAEVERGTEALRAQGQARFESEGAERRAAMLFRDTVRRPTLSATLDRIARVLPDDARLASVTRAADGVLRIEITTNDPDPLRAALRRDPLFVAMRESAQRRTGDGRVVVTMRTLR</sequence>